<evidence type="ECO:0000313" key="13">
    <source>
        <dbReference type="Proteomes" id="UP000295122"/>
    </source>
</evidence>
<dbReference type="InterPro" id="IPR011014">
    <property type="entry name" value="MscS_channel_TM-2"/>
</dbReference>
<dbReference type="RefSeq" id="WP_133768646.1">
    <property type="nucleotide sequence ID" value="NZ_SNZR01000011.1"/>
</dbReference>
<dbReference type="InterPro" id="IPR010920">
    <property type="entry name" value="LSM_dom_sf"/>
</dbReference>
<dbReference type="InterPro" id="IPR006685">
    <property type="entry name" value="MscS_channel_2nd"/>
</dbReference>
<feature type="transmembrane region" description="Helical" evidence="8">
    <location>
        <begin position="242"/>
        <end position="261"/>
    </location>
</feature>
<organism evidence="12 13">
    <name type="scientific">Enterovirga rhinocerotis</name>
    <dbReference type="NCBI Taxonomy" id="1339210"/>
    <lineage>
        <taxon>Bacteria</taxon>
        <taxon>Pseudomonadati</taxon>
        <taxon>Pseudomonadota</taxon>
        <taxon>Alphaproteobacteria</taxon>
        <taxon>Hyphomicrobiales</taxon>
        <taxon>Methylobacteriaceae</taxon>
        <taxon>Enterovirga</taxon>
    </lineage>
</organism>
<feature type="transmembrane region" description="Helical" evidence="8">
    <location>
        <begin position="472"/>
        <end position="491"/>
    </location>
</feature>
<name>A0A4R7C9Q1_9HYPH</name>
<dbReference type="Proteomes" id="UP000295122">
    <property type="component" value="Unassembled WGS sequence"/>
</dbReference>
<keyword evidence="6 8" id="KW-0472">Membrane</keyword>
<dbReference type="PANTHER" id="PTHR30347">
    <property type="entry name" value="POTASSIUM CHANNEL RELATED"/>
    <property type="match status" value="1"/>
</dbReference>
<evidence type="ECO:0000259" key="11">
    <source>
        <dbReference type="Pfam" id="PF21082"/>
    </source>
</evidence>
<feature type="domain" description="DUF3772" evidence="10">
    <location>
        <begin position="165"/>
        <end position="226"/>
    </location>
</feature>
<dbReference type="Gene3D" id="3.30.70.100">
    <property type="match status" value="1"/>
</dbReference>
<evidence type="ECO:0000256" key="1">
    <source>
        <dbReference type="ARBA" id="ARBA00004651"/>
    </source>
</evidence>
<feature type="transmembrane region" description="Helical" evidence="8">
    <location>
        <begin position="519"/>
        <end position="546"/>
    </location>
</feature>
<evidence type="ECO:0000256" key="2">
    <source>
        <dbReference type="ARBA" id="ARBA00008017"/>
    </source>
</evidence>
<feature type="transmembrane region" description="Helical" evidence="8">
    <location>
        <begin position="639"/>
        <end position="669"/>
    </location>
</feature>
<dbReference type="Pfam" id="PF00924">
    <property type="entry name" value="MS_channel_2nd"/>
    <property type="match status" value="1"/>
</dbReference>
<feature type="compositionally biased region" description="Low complexity" evidence="7">
    <location>
        <begin position="37"/>
        <end position="48"/>
    </location>
</feature>
<evidence type="ECO:0000256" key="5">
    <source>
        <dbReference type="ARBA" id="ARBA00022989"/>
    </source>
</evidence>
<evidence type="ECO:0000256" key="3">
    <source>
        <dbReference type="ARBA" id="ARBA00022475"/>
    </source>
</evidence>
<dbReference type="OrthoDB" id="9799209at2"/>
<feature type="transmembrane region" description="Helical" evidence="8">
    <location>
        <begin position="443"/>
        <end position="466"/>
    </location>
</feature>
<evidence type="ECO:0000313" key="12">
    <source>
        <dbReference type="EMBL" id="TDR93666.1"/>
    </source>
</evidence>
<comment type="similarity">
    <text evidence="2">Belongs to the MscS (TC 1.A.23) family.</text>
</comment>
<feature type="compositionally biased region" description="Pro residues" evidence="7">
    <location>
        <begin position="49"/>
        <end position="66"/>
    </location>
</feature>
<dbReference type="InterPro" id="IPR022249">
    <property type="entry name" value="DUF3772"/>
</dbReference>
<evidence type="ECO:0000256" key="8">
    <source>
        <dbReference type="SAM" id="Phobius"/>
    </source>
</evidence>
<dbReference type="SUPFAM" id="SSF82861">
    <property type="entry name" value="Mechanosensitive channel protein MscS (YggB), transmembrane region"/>
    <property type="match status" value="1"/>
</dbReference>
<feature type="region of interest" description="Disordered" evidence="7">
    <location>
        <begin position="37"/>
        <end position="68"/>
    </location>
</feature>
<dbReference type="GO" id="GO:0008381">
    <property type="term" value="F:mechanosensitive monoatomic ion channel activity"/>
    <property type="evidence" value="ECO:0007669"/>
    <property type="project" value="UniProtKB-ARBA"/>
</dbReference>
<dbReference type="GO" id="GO:0005886">
    <property type="term" value="C:plasma membrane"/>
    <property type="evidence" value="ECO:0007669"/>
    <property type="project" value="UniProtKB-SubCell"/>
</dbReference>
<proteinExistence type="inferred from homology"/>
<feature type="domain" description="Mechanosensitive ion channel MscS C-terminal" evidence="11">
    <location>
        <begin position="730"/>
        <end position="811"/>
    </location>
</feature>
<feature type="transmembrane region" description="Helical" evidence="8">
    <location>
        <begin position="318"/>
        <end position="337"/>
    </location>
</feature>
<feature type="transmembrane region" description="Helical" evidence="8">
    <location>
        <begin position="384"/>
        <end position="411"/>
    </location>
</feature>
<feature type="domain" description="Mechanosensitive ion channel MscS" evidence="9">
    <location>
        <begin position="657"/>
        <end position="720"/>
    </location>
</feature>
<dbReference type="InterPro" id="IPR052702">
    <property type="entry name" value="MscS-like_channel"/>
</dbReference>
<dbReference type="Pfam" id="PF12607">
    <property type="entry name" value="DUF3772"/>
    <property type="match status" value="1"/>
</dbReference>
<dbReference type="PANTHER" id="PTHR30347:SF9">
    <property type="entry name" value="MINICONDUCTANCE MECHANOSENSITIVE CHANNEL MSCM"/>
    <property type="match status" value="1"/>
</dbReference>
<dbReference type="SUPFAM" id="SSF82689">
    <property type="entry name" value="Mechanosensitive channel protein MscS (YggB), C-terminal domain"/>
    <property type="match status" value="1"/>
</dbReference>
<dbReference type="Gene3D" id="1.10.287.1260">
    <property type="match status" value="1"/>
</dbReference>
<dbReference type="Pfam" id="PF21082">
    <property type="entry name" value="MS_channel_3rd"/>
    <property type="match status" value="1"/>
</dbReference>
<keyword evidence="3" id="KW-1003">Cell membrane</keyword>
<comment type="caution">
    <text evidence="12">The sequence shown here is derived from an EMBL/GenBank/DDBJ whole genome shotgun (WGS) entry which is preliminary data.</text>
</comment>
<feature type="transmembrane region" description="Helical" evidence="8">
    <location>
        <begin position="357"/>
        <end position="378"/>
    </location>
</feature>
<evidence type="ECO:0000259" key="10">
    <source>
        <dbReference type="Pfam" id="PF12607"/>
    </source>
</evidence>
<keyword evidence="13" id="KW-1185">Reference proteome</keyword>
<evidence type="ECO:0000256" key="4">
    <source>
        <dbReference type="ARBA" id="ARBA00022692"/>
    </source>
</evidence>
<dbReference type="Gene3D" id="2.30.30.60">
    <property type="match status" value="1"/>
</dbReference>
<evidence type="ECO:0000256" key="7">
    <source>
        <dbReference type="SAM" id="MobiDB-lite"/>
    </source>
</evidence>
<dbReference type="SUPFAM" id="SSF50182">
    <property type="entry name" value="Sm-like ribonucleoproteins"/>
    <property type="match status" value="1"/>
</dbReference>
<dbReference type="InterPro" id="IPR011066">
    <property type="entry name" value="MscS_channel_C_sf"/>
</dbReference>
<feature type="transmembrane region" description="Helical" evidence="8">
    <location>
        <begin position="566"/>
        <end position="590"/>
    </location>
</feature>
<dbReference type="AlphaFoldDB" id="A0A4R7C9Q1"/>
<sequence length="853" mass="90853">MTFRPFFTGALTLLLVVLVLIAGALPLEAQAPVANRPPAAAPAEAPAAPATPAPAPAPAPAPPEPSPEIKELQATLDGIRKDIERAEKDAADPEATSDRLQELRAFVDPLTDRLRQTILGLEPKLDAARVRLNQLGPKPSEAEGAEVARDRVERTAEVGQLDDILKRSRALLVQAEQLTAQISDRRRATFTRALFQRSYSILSPSLWVAAASSFPRDLAALEMLAHDAHWRFQLRSSPATNGLLALALGICIGLHIVRRKFIPRLIHRDPDVTRVSAGRKILSALGVLAVETLPAVLASIVLYQALILLDVLPIRAVPVAWTLLAGIAFLAFVRGLIDAIFAPSRPAWRLVEMPDSVITPIFALSATFALIVVIGRIADSVNQAIAAGLPLSIAVKSITAIVAAAALALLLHRLAAENAPPEDACLGPYIPTGAAVAGPIRMLGWLLVILIIGGTIAGYVAFSSFLLDQITWIASLAGILYLALKACDHFIGGTLEQDSRISTILQTNLGLRRKALQQLGVVASGVIRVMLWVSAAMLALASWGIQSDDFTSSFRLAFFGFRIGDVTISLSTIISAFLLFGAVMGATRLVQRWLSSTLLPTTDLDAGLRNSLSTAAGYLGFFLAAGAAMAYLGLSLERIAIVAGALSVGIGFGLQSIVNNFVSGLILLWERPIRVGDLVVVGGDEGHVRKISVRATEIQTFDRSTLIVPNSSLISGTVKNRMRQDTISRIVISINVARTQDPVRAAELLVEQATSNADVMKEPPPRVFFKKIGDTFLEFDLVCFVDDVSKQGRVQSELNFAILKSLVTEGIFPTPGPGAMNVGGLEPVQTALQQIAEAIGGKTSQSEGAAKAS</sequence>
<dbReference type="InterPro" id="IPR049278">
    <property type="entry name" value="MS_channel_C"/>
</dbReference>
<evidence type="ECO:0000259" key="9">
    <source>
        <dbReference type="Pfam" id="PF00924"/>
    </source>
</evidence>
<feature type="transmembrane region" description="Helical" evidence="8">
    <location>
        <begin position="281"/>
        <end position="306"/>
    </location>
</feature>
<dbReference type="InterPro" id="IPR023408">
    <property type="entry name" value="MscS_beta-dom_sf"/>
</dbReference>
<dbReference type="EMBL" id="SNZR01000011">
    <property type="protein sequence ID" value="TDR93666.1"/>
    <property type="molecule type" value="Genomic_DNA"/>
</dbReference>
<keyword evidence="4 8" id="KW-0812">Transmembrane</keyword>
<evidence type="ECO:0000256" key="6">
    <source>
        <dbReference type="ARBA" id="ARBA00023136"/>
    </source>
</evidence>
<reference evidence="12 13" key="1">
    <citation type="submission" date="2019-03" db="EMBL/GenBank/DDBJ databases">
        <title>Genomic Encyclopedia of Type Strains, Phase IV (KMG-IV): sequencing the most valuable type-strain genomes for metagenomic binning, comparative biology and taxonomic classification.</title>
        <authorList>
            <person name="Goeker M."/>
        </authorList>
    </citation>
    <scope>NUCLEOTIDE SEQUENCE [LARGE SCALE GENOMIC DNA]</scope>
    <source>
        <strain evidence="12 13">DSM 25903</strain>
    </source>
</reference>
<comment type="subcellular location">
    <subcellularLocation>
        <location evidence="1">Cell membrane</location>
        <topology evidence="1">Multi-pass membrane protein</topology>
    </subcellularLocation>
</comment>
<feature type="transmembrane region" description="Helical" evidence="8">
    <location>
        <begin position="611"/>
        <end position="633"/>
    </location>
</feature>
<keyword evidence="5 8" id="KW-1133">Transmembrane helix</keyword>
<accession>A0A4R7C9Q1</accession>
<protein>
    <submittedName>
        <fullName evidence="12">Small-conductance mechanosensitive channel</fullName>
    </submittedName>
</protein>
<gene>
    <name evidence="12" type="ORF">EV668_0931</name>
</gene>